<reference evidence="4" key="1">
    <citation type="journal article" date="2019" name="Int. J. Syst. Evol. Microbiol.">
        <title>The Global Catalogue of Microorganisms (GCM) 10K type strain sequencing project: providing services to taxonomists for standard genome sequencing and annotation.</title>
        <authorList>
            <consortium name="The Broad Institute Genomics Platform"/>
            <consortium name="The Broad Institute Genome Sequencing Center for Infectious Disease"/>
            <person name="Wu L."/>
            <person name="Ma J."/>
        </authorList>
    </citation>
    <scope>NUCLEOTIDE SEQUENCE [LARGE SCALE GENOMIC DNA]</scope>
    <source>
        <strain evidence="4">JCM 19015</strain>
    </source>
</reference>
<name>A0ABP8Z2X3_9MICO</name>
<keyword evidence="2" id="KW-0472">Membrane</keyword>
<sequence>MSRREAREAERRAAEALAQKQPHPSGVVDFDAHDFAAEFAPDQEFNVGDTQDIWAALTRGQRAAAEQTGELDAFRAGVPEAPAAPRADDSSVSGELLDRVRDAVLRRGAEAQAPGRAAAPQEPVQTGQQPQAFSSPAAFEAGQGLTRRQRRELEIADQREDGLPGELFADPHPAPAAPRPVAPPQQPAGFEGADYDEDGYYDEPYLPEPTVVIPRQAVDLDAPSHTTNPISLPQAFSEPAGDDSLTFSSPVPIAPAEHRDEWGAAQVDPAFIQPQAWSAEDYDDDEDDYDPQAYEPRAFTPGPTPAQPALPFVEPQPQSQFHDPQIGPPSEVTDLAGFEALIRKARQQPQAPQPAASNPALAWADEEDVQEGFTGLLSRSVQGSHGSANALILPNDPQADMTQAAVNANGDIFITGSMNLPRSLSTTGAPSDLYDSHEIDRLYEASQDEPAAGVAPVRASKAVSGAPHDRSFAAAPRRGSNLLPTVLAIVAGAMAVGVVTLLVGSWVLKLF</sequence>
<feature type="region of interest" description="Disordered" evidence="1">
    <location>
        <begin position="222"/>
        <end position="251"/>
    </location>
</feature>
<proteinExistence type="predicted"/>
<keyword evidence="2" id="KW-1133">Transmembrane helix</keyword>
<feature type="compositionally biased region" description="Polar residues" evidence="1">
    <location>
        <begin position="124"/>
        <end position="134"/>
    </location>
</feature>
<accession>A0ABP8Z2X3</accession>
<feature type="compositionally biased region" description="Basic and acidic residues" evidence="1">
    <location>
        <begin position="1"/>
        <end position="14"/>
    </location>
</feature>
<organism evidence="3 4">
    <name type="scientific">Amnibacterium soli</name>
    <dbReference type="NCBI Taxonomy" id="1282736"/>
    <lineage>
        <taxon>Bacteria</taxon>
        <taxon>Bacillati</taxon>
        <taxon>Actinomycetota</taxon>
        <taxon>Actinomycetes</taxon>
        <taxon>Micrococcales</taxon>
        <taxon>Microbacteriaceae</taxon>
        <taxon>Amnibacterium</taxon>
    </lineage>
</organism>
<dbReference type="RefSeq" id="WP_345480539.1">
    <property type="nucleotide sequence ID" value="NZ_BAABLP010000002.1"/>
</dbReference>
<evidence type="ECO:0000313" key="3">
    <source>
        <dbReference type="EMBL" id="GAA4744965.1"/>
    </source>
</evidence>
<feature type="compositionally biased region" description="Basic and acidic residues" evidence="1">
    <location>
        <begin position="151"/>
        <end position="162"/>
    </location>
</feature>
<evidence type="ECO:0000313" key="4">
    <source>
        <dbReference type="Proteomes" id="UP001500121"/>
    </source>
</evidence>
<feature type="compositionally biased region" description="Low complexity" evidence="1">
    <location>
        <begin position="110"/>
        <end position="123"/>
    </location>
</feature>
<evidence type="ECO:0000256" key="2">
    <source>
        <dbReference type="SAM" id="Phobius"/>
    </source>
</evidence>
<comment type="caution">
    <text evidence="3">The sequence shown here is derived from an EMBL/GenBank/DDBJ whole genome shotgun (WGS) entry which is preliminary data.</text>
</comment>
<evidence type="ECO:0000256" key="1">
    <source>
        <dbReference type="SAM" id="MobiDB-lite"/>
    </source>
</evidence>
<protein>
    <submittedName>
        <fullName evidence="3">Uncharacterized protein</fullName>
    </submittedName>
</protein>
<keyword evidence="4" id="KW-1185">Reference proteome</keyword>
<feature type="compositionally biased region" description="Pro residues" evidence="1">
    <location>
        <begin position="172"/>
        <end position="186"/>
    </location>
</feature>
<feature type="transmembrane region" description="Helical" evidence="2">
    <location>
        <begin position="486"/>
        <end position="508"/>
    </location>
</feature>
<keyword evidence="2" id="KW-0812">Transmembrane</keyword>
<feature type="region of interest" description="Disordered" evidence="1">
    <location>
        <begin position="103"/>
        <end position="206"/>
    </location>
</feature>
<feature type="region of interest" description="Disordered" evidence="1">
    <location>
        <begin position="280"/>
        <end position="330"/>
    </location>
</feature>
<gene>
    <name evidence="3" type="ORF">GCM10025783_15910</name>
</gene>
<feature type="compositionally biased region" description="Acidic residues" evidence="1">
    <location>
        <begin position="280"/>
        <end position="290"/>
    </location>
</feature>
<dbReference type="EMBL" id="BAABLP010000002">
    <property type="protein sequence ID" value="GAA4744965.1"/>
    <property type="molecule type" value="Genomic_DNA"/>
</dbReference>
<feature type="region of interest" description="Disordered" evidence="1">
    <location>
        <begin position="1"/>
        <end position="28"/>
    </location>
</feature>
<dbReference type="Proteomes" id="UP001500121">
    <property type="component" value="Unassembled WGS sequence"/>
</dbReference>